<evidence type="ECO:0000313" key="7">
    <source>
        <dbReference type="Proteomes" id="UP001652680"/>
    </source>
</evidence>
<dbReference type="Pfam" id="PF03964">
    <property type="entry name" value="Chorion_2"/>
    <property type="match status" value="1"/>
</dbReference>
<feature type="chain" id="PRO_5046574668" description="Chorion protein S19" evidence="5">
    <location>
        <begin position="22"/>
        <end position="176"/>
    </location>
</feature>
<evidence type="ECO:0000256" key="1">
    <source>
        <dbReference type="ARBA" id="ARBA00002036"/>
    </source>
</evidence>
<evidence type="ECO:0000256" key="4">
    <source>
        <dbReference type="ARBA" id="ARBA00022729"/>
    </source>
</evidence>
<evidence type="ECO:0000256" key="2">
    <source>
        <dbReference type="ARBA" id="ARBA00004613"/>
    </source>
</evidence>
<dbReference type="GeneID" id="108040100"/>
<keyword evidence="7" id="KW-1185">Reference proteome</keyword>
<evidence type="ECO:0000256" key="3">
    <source>
        <dbReference type="ARBA" id="ARBA00022525"/>
    </source>
</evidence>
<keyword evidence="3" id="KW-0964">Secreted</keyword>
<dbReference type="Proteomes" id="UP001652680">
    <property type="component" value="Unassembled WGS sequence"/>
</dbReference>
<feature type="signal peptide" evidence="5">
    <location>
        <begin position="1"/>
        <end position="21"/>
    </location>
</feature>
<organism evidence="6 7">
    <name type="scientific">Drosophila rhopaloa</name>
    <name type="common">Fruit fly</name>
    <dbReference type="NCBI Taxonomy" id="1041015"/>
    <lineage>
        <taxon>Eukaryota</taxon>
        <taxon>Metazoa</taxon>
        <taxon>Ecdysozoa</taxon>
        <taxon>Arthropoda</taxon>
        <taxon>Hexapoda</taxon>
        <taxon>Insecta</taxon>
        <taxon>Pterygota</taxon>
        <taxon>Neoptera</taxon>
        <taxon>Endopterygota</taxon>
        <taxon>Diptera</taxon>
        <taxon>Brachycera</taxon>
        <taxon>Muscomorpha</taxon>
        <taxon>Ephydroidea</taxon>
        <taxon>Drosophilidae</taxon>
        <taxon>Drosophila</taxon>
        <taxon>Sophophora</taxon>
    </lineage>
</organism>
<dbReference type="RefSeq" id="XP_044313949.1">
    <property type="nucleotide sequence ID" value="XM_044458014.1"/>
</dbReference>
<evidence type="ECO:0008006" key="8">
    <source>
        <dbReference type="Google" id="ProtNLM"/>
    </source>
</evidence>
<name>A0ABM5J549_DRORH</name>
<reference evidence="7" key="1">
    <citation type="journal article" date="2021" name="Elife">
        <title>Highly contiguous assemblies of 101 drosophilid genomes.</title>
        <authorList>
            <person name="Kim B.Y."/>
            <person name="Wang J.R."/>
            <person name="Miller D.E."/>
            <person name="Barmina O."/>
            <person name="Delaney E."/>
            <person name="Thompson A."/>
            <person name="Comeault A.A."/>
            <person name="Peede D."/>
            <person name="D'Agostino E.R."/>
            <person name="Pelaez J."/>
            <person name="Aguilar J.M."/>
            <person name="Haji D."/>
            <person name="Matsunaga T."/>
            <person name="Armstrong E.E."/>
            <person name="Zych M."/>
            <person name="Ogawa Y."/>
            <person name="Stamenkovic-Radak M."/>
            <person name="Jelic M."/>
            <person name="Veselinovic M.S."/>
            <person name="Tanaskovic M."/>
            <person name="Eric P."/>
            <person name="Gao J.J."/>
            <person name="Katoh T.K."/>
            <person name="Toda M.J."/>
            <person name="Watabe H."/>
            <person name="Watada M."/>
            <person name="Davis J.S."/>
            <person name="Moyle L.C."/>
            <person name="Manoli G."/>
            <person name="Bertolini E."/>
            <person name="Kostal V."/>
            <person name="Hawley R.S."/>
            <person name="Takahashi A."/>
            <person name="Jones C.D."/>
            <person name="Price D.K."/>
            <person name="Whiteman N."/>
            <person name="Kopp A."/>
            <person name="Matute D.R."/>
            <person name="Petrov D.A."/>
        </authorList>
    </citation>
    <scope>NUCLEOTIDE SEQUENCE [LARGE SCALE GENOMIC DNA]</scope>
</reference>
<comment type="subcellular location">
    <subcellularLocation>
        <location evidence="2">Secreted</location>
    </subcellularLocation>
</comment>
<keyword evidence="4 5" id="KW-0732">Signal</keyword>
<sequence length="176" mass="18669">MNKFATLAVIFCACIVGSSYANYGGYQSYGPRNYGQEGSAASSASSAAAAGSEGQQQRYERPVEIIAGGPRGGYGAEILRPVQISGGYGGESRRGYNNGGNYRRGGYGPRWTVQPAGATLLYPGQNNYRAYVSPPEYSKVVLPIRPGAPVAKLYIPENQYGNQYGSQYGGSRSSGY</sequence>
<protein>
    <recommendedName>
        <fullName evidence="8">Chorion protein S19</fullName>
    </recommendedName>
</protein>
<evidence type="ECO:0000256" key="5">
    <source>
        <dbReference type="SAM" id="SignalP"/>
    </source>
</evidence>
<dbReference type="EnsemblMetazoa" id="XM_044458014.1">
    <property type="protein sequence ID" value="XP_044313949.1"/>
    <property type="gene ID" value="LOC108040100"/>
</dbReference>
<comment type="function">
    <text evidence="1">Chorion membrane (egg shell) protein; plays a role in protecting the egg from the environment.</text>
</comment>
<dbReference type="InterPro" id="IPR005649">
    <property type="entry name" value="Chorion_2"/>
</dbReference>
<reference evidence="6" key="2">
    <citation type="submission" date="2025-05" db="UniProtKB">
        <authorList>
            <consortium name="EnsemblMetazoa"/>
        </authorList>
    </citation>
    <scope>IDENTIFICATION</scope>
</reference>
<proteinExistence type="predicted"/>
<accession>A0ABM5J549</accession>
<evidence type="ECO:0000313" key="6">
    <source>
        <dbReference type="EnsemblMetazoa" id="XP_044313949.1"/>
    </source>
</evidence>